<dbReference type="Pfam" id="PF13489">
    <property type="entry name" value="Methyltransf_23"/>
    <property type="match status" value="1"/>
</dbReference>
<dbReference type="SUPFAM" id="SSF53335">
    <property type="entry name" value="S-adenosyl-L-methionine-dependent methyltransferases"/>
    <property type="match status" value="1"/>
</dbReference>
<keyword evidence="1" id="KW-0489">Methyltransferase</keyword>
<accession>A0A517PG64</accession>
<gene>
    <name evidence="1" type="primary">tam_1</name>
    <name evidence="1" type="ORF">HG66A1_01310</name>
</gene>
<dbReference type="OrthoDB" id="517270at2"/>
<dbReference type="EC" id="2.1.1.144" evidence="1"/>
<dbReference type="CDD" id="cd02440">
    <property type="entry name" value="AdoMet_MTases"/>
    <property type="match status" value="1"/>
</dbReference>
<organism evidence="1 2">
    <name type="scientific">Gimesia chilikensis</name>
    <dbReference type="NCBI Taxonomy" id="2605989"/>
    <lineage>
        <taxon>Bacteria</taxon>
        <taxon>Pseudomonadati</taxon>
        <taxon>Planctomycetota</taxon>
        <taxon>Planctomycetia</taxon>
        <taxon>Planctomycetales</taxon>
        <taxon>Planctomycetaceae</taxon>
        <taxon>Gimesia</taxon>
    </lineage>
</organism>
<evidence type="ECO:0000313" key="2">
    <source>
        <dbReference type="Proteomes" id="UP000320421"/>
    </source>
</evidence>
<dbReference type="Gene3D" id="3.40.50.150">
    <property type="entry name" value="Vaccinia Virus protein VP39"/>
    <property type="match status" value="1"/>
</dbReference>
<dbReference type="RefSeq" id="WP_145179837.1">
    <property type="nucleotide sequence ID" value="NZ_CP036266.1"/>
</dbReference>
<dbReference type="AlphaFoldDB" id="A0A517PG64"/>
<dbReference type="Proteomes" id="UP000320421">
    <property type="component" value="Chromosome"/>
</dbReference>
<reference evidence="1 2" key="1">
    <citation type="submission" date="2019-02" db="EMBL/GenBank/DDBJ databases">
        <title>Deep-cultivation of Planctomycetes and their phenomic and genomic characterization uncovers novel biology.</title>
        <authorList>
            <person name="Wiegand S."/>
            <person name="Jogler M."/>
            <person name="Boedeker C."/>
            <person name="Pinto D."/>
            <person name="Vollmers J."/>
            <person name="Rivas-Marin E."/>
            <person name="Kohn T."/>
            <person name="Peeters S.H."/>
            <person name="Heuer A."/>
            <person name="Rast P."/>
            <person name="Oberbeckmann S."/>
            <person name="Bunk B."/>
            <person name="Jeske O."/>
            <person name="Meyerdierks A."/>
            <person name="Storesund J.E."/>
            <person name="Kallscheuer N."/>
            <person name="Luecker S."/>
            <person name="Lage O.M."/>
            <person name="Pohl T."/>
            <person name="Merkel B.J."/>
            <person name="Hornburger P."/>
            <person name="Mueller R.-W."/>
            <person name="Bruemmer F."/>
            <person name="Labrenz M."/>
            <person name="Spormann A.M."/>
            <person name="Op den Camp H."/>
            <person name="Overmann J."/>
            <person name="Amann R."/>
            <person name="Jetten M.S.M."/>
            <person name="Mascher T."/>
            <person name="Medema M.H."/>
            <person name="Devos D.P."/>
            <person name="Kaster A.-K."/>
            <person name="Ovreas L."/>
            <person name="Rohde M."/>
            <person name="Galperin M.Y."/>
            <person name="Jogler C."/>
        </authorList>
    </citation>
    <scope>NUCLEOTIDE SEQUENCE [LARGE SCALE GENOMIC DNA]</scope>
    <source>
        <strain evidence="1 2">HG66A1</strain>
    </source>
</reference>
<dbReference type="GO" id="GO:0032259">
    <property type="term" value="P:methylation"/>
    <property type="evidence" value="ECO:0007669"/>
    <property type="project" value="UniProtKB-KW"/>
</dbReference>
<sequence length="238" mass="26771">MTAEKKSSLLTNEELEWSDVAANCRMNREREITGTNSYTADLKLNPLEFLTEKIQAGQTVRWLDLCCGSGRALIQAYEQFQQAGLGEQVQIRGVDLVNLFLPAPEAGDALRLQTASLHDWNTVERFDLITCVHGLHYVGDKLSLLARAAGWLASEGQFLAHLDLENLQTVAGTWTTADKREFLRRRFFQYHSRTHLVTCTGQQDIRFPCRYAGASDQAGPNFTGQPAVNSFYQLRETV</sequence>
<name>A0A517PG64_9PLAN</name>
<proteinExistence type="predicted"/>
<keyword evidence="1" id="KW-0808">Transferase</keyword>
<dbReference type="EMBL" id="CP036266">
    <property type="protein sequence ID" value="QDT18372.1"/>
    <property type="molecule type" value="Genomic_DNA"/>
</dbReference>
<dbReference type="GO" id="GO:0030798">
    <property type="term" value="F:trans-aconitate 2-methyltransferase activity"/>
    <property type="evidence" value="ECO:0007669"/>
    <property type="project" value="UniProtKB-EC"/>
</dbReference>
<dbReference type="InterPro" id="IPR029063">
    <property type="entry name" value="SAM-dependent_MTases_sf"/>
</dbReference>
<protein>
    <submittedName>
        <fullName evidence="1">Trans-aconitate 2-methyltransferase</fullName>
        <ecNumber evidence="1">2.1.1.144</ecNumber>
    </submittedName>
</protein>
<evidence type="ECO:0000313" key="1">
    <source>
        <dbReference type="EMBL" id="QDT18372.1"/>
    </source>
</evidence>
<keyword evidence="2" id="KW-1185">Reference proteome</keyword>